<dbReference type="FunCoup" id="A0A803JGG4">
    <property type="interactions" value="310"/>
</dbReference>
<gene>
    <name evidence="3" type="primary">tmem25</name>
</gene>
<accession>A0A803JGG4</accession>
<evidence type="ECO:0000256" key="2">
    <source>
        <dbReference type="SAM" id="Phobius"/>
    </source>
</evidence>
<evidence type="ECO:0000256" key="1">
    <source>
        <dbReference type="SAM" id="MobiDB-lite"/>
    </source>
</evidence>
<feature type="region of interest" description="Disordered" evidence="1">
    <location>
        <begin position="349"/>
        <end position="372"/>
    </location>
</feature>
<dbReference type="PANTHER" id="PTHR47224:SF1">
    <property type="entry name" value="TRANSMEMBRANE PROTEIN 25"/>
    <property type="match status" value="1"/>
</dbReference>
<dbReference type="InParanoid" id="A0A803JGG4"/>
<dbReference type="Bgee" id="ENSXETG00000032181">
    <property type="expression patterns" value="Expressed in liver and 11 other cell types or tissues"/>
</dbReference>
<feature type="transmembrane region" description="Helical" evidence="2">
    <location>
        <begin position="284"/>
        <end position="310"/>
    </location>
</feature>
<keyword evidence="2" id="KW-0812">Transmembrane</keyword>
<organism evidence="3">
    <name type="scientific">Xenopus tropicalis</name>
    <name type="common">Western clawed frog</name>
    <name type="synonym">Silurana tropicalis</name>
    <dbReference type="NCBI Taxonomy" id="8364"/>
    <lineage>
        <taxon>Eukaryota</taxon>
        <taxon>Metazoa</taxon>
        <taxon>Chordata</taxon>
        <taxon>Craniata</taxon>
        <taxon>Vertebrata</taxon>
        <taxon>Euteleostomi</taxon>
        <taxon>Amphibia</taxon>
        <taxon>Batrachia</taxon>
        <taxon>Anura</taxon>
        <taxon>Pipoidea</taxon>
        <taxon>Pipidae</taxon>
        <taxon>Xenopodinae</taxon>
        <taxon>Xenopus</taxon>
        <taxon>Silurana</taxon>
    </lineage>
</organism>
<dbReference type="InterPro" id="IPR042864">
    <property type="entry name" value="TMEM25"/>
</dbReference>
<keyword evidence="2" id="KW-0472">Membrane</keyword>
<reference evidence="3" key="1">
    <citation type="journal article" date="2010" name="Science">
        <title>The genome of the Western clawed frog Xenopus tropicalis.</title>
        <authorList>
            <person name="Hellsten U."/>
            <person name="Harland R.M."/>
            <person name="Gilchrist M.J."/>
            <person name="Hendrix D."/>
            <person name="Jurka J."/>
            <person name="Kapitonov V."/>
            <person name="Ovcharenko I."/>
            <person name="Putnam N.H."/>
            <person name="Shu S."/>
            <person name="Taher L."/>
            <person name="Blitz I.L."/>
            <person name="Blumberg B."/>
            <person name="Dichmann D.S."/>
            <person name="Dubchak I."/>
            <person name="Amaya E."/>
            <person name="Detter J.C."/>
            <person name="Fletcher R."/>
            <person name="Gerhard D.S."/>
            <person name="Goodstein D."/>
            <person name="Graves T."/>
            <person name="Grigoriev I.V."/>
            <person name="Grimwood J."/>
            <person name="Kawashima T."/>
            <person name="Lindquist E."/>
            <person name="Lucas S.M."/>
            <person name="Mead P.E."/>
            <person name="Mitros T."/>
            <person name="Ogino H."/>
            <person name="Ohta Y."/>
            <person name="Poliakov A.V."/>
            <person name="Pollet N."/>
            <person name="Robert J."/>
            <person name="Salamov A."/>
            <person name="Sater A.K."/>
            <person name="Schmutz J."/>
            <person name="Terry A."/>
            <person name="Vize P.D."/>
            <person name="Warren W.C."/>
            <person name="Wells D."/>
            <person name="Wills A."/>
            <person name="Wilson R.K."/>
            <person name="Zimmerman L.B."/>
            <person name="Zorn A.M."/>
            <person name="Grainger R."/>
            <person name="Grammer T."/>
            <person name="Khokha M.K."/>
            <person name="Richardson P.M."/>
            <person name="Rokhsar D.S."/>
        </authorList>
    </citation>
    <scope>NUCLEOTIDE SEQUENCE [LARGE SCALE GENOMIC DNA]</scope>
    <source>
        <strain evidence="3">Nigerian</strain>
    </source>
</reference>
<reference evidence="3" key="2">
    <citation type="submission" date="2021-03" db="UniProtKB">
        <authorList>
            <consortium name="Ensembl"/>
        </authorList>
    </citation>
    <scope>IDENTIFICATION</scope>
</reference>
<dbReference type="GeneTree" id="ENSGT01150000286924"/>
<proteinExistence type="predicted"/>
<name>A0A803JGG4_XENTR</name>
<dbReference type="Ensembl" id="ENSXETT00000113802">
    <property type="protein sequence ID" value="ENSXETP00000107008"/>
    <property type="gene ID" value="ENSXETG00000032181"/>
</dbReference>
<evidence type="ECO:0000313" key="3">
    <source>
        <dbReference type="Ensembl" id="ENSXETP00000107008"/>
    </source>
</evidence>
<protein>
    <submittedName>
        <fullName evidence="3">Transmembrane protein 25</fullName>
    </submittedName>
</protein>
<sequence>MPLMPHNAFYGTCSILCPQLPLLADVVCLICNAYWQFAACEITAVVDQTKVAADAAGEPKRGSMKRLCNERNPGLGEPLQKDETEGASCEGGGPSLSWYMNGVKQEEGLGREPPFLLPVYPGSSSVLTLVETRGENCSDAWLKGEELLSVHSDQQNSGKVAIYLCKGKKHTSASAMPLNHLFAEMNKQHKLSVFPPDSPVNSAHTPGISLLLLLVVRTQPASTFTLRDHDGRKTLNSSRLLLLDTRNLDTNGSLRVKVSTEERGVSHTSVSALGLLSSHVEVPLFALVVGGAGVVAGILLVNALVCCLLLKRKRRSYGVRNQLTLSTSNNMKLNNSCLPREHMSLPSNLQLNDLRPQARGPLGSSEGETQEDASLRCGNLDDTGFDRFPLVGYIYKASSVSSDEIWL</sequence>
<keyword evidence="2" id="KW-1133">Transmembrane helix</keyword>
<dbReference type="PANTHER" id="PTHR47224">
    <property type="entry name" value="TRANSMEMBRANE PROTEIN 25"/>
    <property type="match status" value="1"/>
</dbReference>
<feature type="region of interest" description="Disordered" evidence="1">
    <location>
        <begin position="63"/>
        <end position="88"/>
    </location>
</feature>
<dbReference type="AlphaFoldDB" id="A0A803JGG4"/>